<evidence type="ECO:0000313" key="2">
    <source>
        <dbReference type="Proteomes" id="UP000320184"/>
    </source>
</evidence>
<name>A0A538SNE5_UNCEI</name>
<evidence type="ECO:0000313" key="1">
    <source>
        <dbReference type="EMBL" id="TMQ52894.1"/>
    </source>
</evidence>
<reference evidence="1 2" key="1">
    <citation type="journal article" date="2019" name="Nat. Microbiol.">
        <title>Mediterranean grassland soil C-N compound turnover is dependent on rainfall and depth, and is mediated by genomically divergent microorganisms.</title>
        <authorList>
            <person name="Diamond S."/>
            <person name="Andeer P.F."/>
            <person name="Li Z."/>
            <person name="Crits-Christoph A."/>
            <person name="Burstein D."/>
            <person name="Anantharaman K."/>
            <person name="Lane K.R."/>
            <person name="Thomas B.C."/>
            <person name="Pan C."/>
            <person name="Northen T.R."/>
            <person name="Banfield J.F."/>
        </authorList>
    </citation>
    <scope>NUCLEOTIDE SEQUENCE [LARGE SCALE GENOMIC DNA]</scope>
    <source>
        <strain evidence="1">WS_3</strain>
    </source>
</reference>
<protein>
    <submittedName>
        <fullName evidence="1">DUF3459 domain-containing protein</fullName>
    </submittedName>
</protein>
<gene>
    <name evidence="1" type="ORF">E6K73_02035</name>
</gene>
<sequence>MFQAYSTELLSLARELRLLGPLLASPLAGGVRATSSASAVHACVKKYGGAAYLIAVNASPAPTRARIRLEGQAPRAARELLSGLATPVRGGEIAGEWPAYAVRIYRLDPG</sequence>
<proteinExistence type="predicted"/>
<comment type="caution">
    <text evidence="1">The sequence shown here is derived from an EMBL/GenBank/DDBJ whole genome shotgun (WGS) entry which is preliminary data.</text>
</comment>
<dbReference type="AlphaFoldDB" id="A0A538SNE5"/>
<dbReference type="Proteomes" id="UP000320184">
    <property type="component" value="Unassembled WGS sequence"/>
</dbReference>
<dbReference type="EMBL" id="VBOT01000027">
    <property type="protein sequence ID" value="TMQ52894.1"/>
    <property type="molecule type" value="Genomic_DNA"/>
</dbReference>
<accession>A0A538SNE5</accession>
<dbReference type="SUPFAM" id="SSF51011">
    <property type="entry name" value="Glycosyl hydrolase domain"/>
    <property type="match status" value="1"/>
</dbReference>
<organism evidence="1 2">
    <name type="scientific">Eiseniibacteriota bacterium</name>
    <dbReference type="NCBI Taxonomy" id="2212470"/>
    <lineage>
        <taxon>Bacteria</taxon>
        <taxon>Candidatus Eiseniibacteriota</taxon>
    </lineage>
</organism>